<dbReference type="PROSITE" id="PS00188">
    <property type="entry name" value="BIOTIN"/>
    <property type="match status" value="1"/>
</dbReference>
<dbReference type="Pfam" id="PF00364">
    <property type="entry name" value="Biotin_lipoyl"/>
    <property type="match status" value="1"/>
</dbReference>
<evidence type="ECO:0000313" key="12">
    <source>
        <dbReference type="Proteomes" id="UP000186096"/>
    </source>
</evidence>
<protein>
    <submittedName>
        <fullName evidence="11">Propionyl-CoA carboxylase alpha chain</fullName>
    </submittedName>
</protein>
<evidence type="ECO:0000313" key="11">
    <source>
        <dbReference type="EMBL" id="SIQ75831.1"/>
    </source>
</evidence>
<dbReference type="PROSITE" id="PS50968">
    <property type="entry name" value="BIOTINYL_LIPOYL"/>
    <property type="match status" value="1"/>
</dbReference>
<evidence type="ECO:0000256" key="1">
    <source>
        <dbReference type="ARBA" id="ARBA00001953"/>
    </source>
</evidence>
<dbReference type="SUPFAM" id="SSF52440">
    <property type="entry name" value="PreATP-grasp domain"/>
    <property type="match status" value="1"/>
</dbReference>
<evidence type="ECO:0000259" key="9">
    <source>
        <dbReference type="PROSITE" id="PS50975"/>
    </source>
</evidence>
<dbReference type="EMBL" id="FTNI01000003">
    <property type="protein sequence ID" value="SIQ75831.1"/>
    <property type="molecule type" value="Genomic_DNA"/>
</dbReference>
<organism evidence="11 12">
    <name type="scientific">Microbispora rosea</name>
    <dbReference type="NCBI Taxonomy" id="58117"/>
    <lineage>
        <taxon>Bacteria</taxon>
        <taxon>Bacillati</taxon>
        <taxon>Actinomycetota</taxon>
        <taxon>Actinomycetes</taxon>
        <taxon>Streptosporangiales</taxon>
        <taxon>Streptosporangiaceae</taxon>
        <taxon>Microbispora</taxon>
    </lineage>
</organism>
<dbReference type="InterPro" id="IPR005482">
    <property type="entry name" value="Biotin_COase_C"/>
</dbReference>
<dbReference type="InterPro" id="IPR001882">
    <property type="entry name" value="Biotin_BS"/>
</dbReference>
<evidence type="ECO:0000259" key="8">
    <source>
        <dbReference type="PROSITE" id="PS50968"/>
    </source>
</evidence>
<dbReference type="InterPro" id="IPR011764">
    <property type="entry name" value="Biotin_carboxylation_dom"/>
</dbReference>
<dbReference type="InterPro" id="IPR005479">
    <property type="entry name" value="CPAse_ATP-bd"/>
</dbReference>
<dbReference type="FunFam" id="2.40.50.100:FF:000003">
    <property type="entry name" value="Acetyl-CoA carboxylase biotin carboxyl carrier protein"/>
    <property type="match status" value="1"/>
</dbReference>
<gene>
    <name evidence="11" type="ORF">SAMN05421833_103363</name>
</gene>
<evidence type="ECO:0000256" key="5">
    <source>
        <dbReference type="ARBA" id="ARBA00023267"/>
    </source>
</evidence>
<comment type="cofactor">
    <cofactor evidence="1">
        <name>biotin</name>
        <dbReference type="ChEBI" id="CHEBI:57586"/>
    </cofactor>
</comment>
<proteinExistence type="predicted"/>
<dbReference type="Pfam" id="PF00289">
    <property type="entry name" value="Biotin_carb_N"/>
    <property type="match status" value="1"/>
</dbReference>
<keyword evidence="5" id="KW-0092">Biotin</keyword>
<accession>A0A1N6VDB4</accession>
<dbReference type="PROSITE" id="PS00867">
    <property type="entry name" value="CPSASE_2"/>
    <property type="match status" value="1"/>
</dbReference>
<feature type="domain" description="ATP-grasp" evidence="9">
    <location>
        <begin position="117"/>
        <end position="306"/>
    </location>
</feature>
<dbReference type="InterPro" id="IPR011054">
    <property type="entry name" value="Rudment_hybrid_motif"/>
</dbReference>
<dbReference type="Gene3D" id="2.40.50.100">
    <property type="match status" value="1"/>
</dbReference>
<dbReference type="OrthoDB" id="5166719at2"/>
<feature type="domain" description="Biotin carboxylation" evidence="10">
    <location>
        <begin position="1"/>
        <end position="438"/>
    </location>
</feature>
<dbReference type="Pfam" id="PF02786">
    <property type="entry name" value="CPSase_L_D2"/>
    <property type="match status" value="1"/>
</dbReference>
<dbReference type="AlphaFoldDB" id="A0A1N6VDB4"/>
<keyword evidence="3 6" id="KW-0547">Nucleotide-binding</keyword>
<dbReference type="InterPro" id="IPR011053">
    <property type="entry name" value="Single_hybrid_motif"/>
</dbReference>
<dbReference type="STRING" id="58117.SAMN05421833_103363"/>
<dbReference type="SUPFAM" id="SSF51230">
    <property type="entry name" value="Single hybrid motif"/>
    <property type="match status" value="1"/>
</dbReference>
<dbReference type="Pfam" id="PF21139">
    <property type="entry name" value="BT_MCC_alpha"/>
    <property type="match status" value="1"/>
</dbReference>
<dbReference type="InterPro" id="IPR016185">
    <property type="entry name" value="PreATP-grasp_dom_sf"/>
</dbReference>
<dbReference type="GO" id="GO:0046872">
    <property type="term" value="F:metal ion binding"/>
    <property type="evidence" value="ECO:0007669"/>
    <property type="project" value="InterPro"/>
</dbReference>
<dbReference type="GO" id="GO:0005524">
    <property type="term" value="F:ATP binding"/>
    <property type="evidence" value="ECO:0007669"/>
    <property type="project" value="UniProtKB-UniRule"/>
</dbReference>
<dbReference type="InterPro" id="IPR005481">
    <property type="entry name" value="BC-like_N"/>
</dbReference>
<feature type="region of interest" description="Disordered" evidence="7">
    <location>
        <begin position="646"/>
        <end position="799"/>
    </location>
</feature>
<evidence type="ECO:0000256" key="2">
    <source>
        <dbReference type="ARBA" id="ARBA00022598"/>
    </source>
</evidence>
<name>A0A1N6VDB4_9ACTN</name>
<feature type="compositionally biased region" description="Low complexity" evidence="7">
    <location>
        <begin position="752"/>
        <end position="782"/>
    </location>
</feature>
<dbReference type="GO" id="GO:0004075">
    <property type="term" value="F:biotin carboxylase activity"/>
    <property type="evidence" value="ECO:0007669"/>
    <property type="project" value="UniProtKB-EC"/>
</dbReference>
<dbReference type="SUPFAM" id="SSF56059">
    <property type="entry name" value="Glutathione synthetase ATP-binding domain-like"/>
    <property type="match status" value="1"/>
</dbReference>
<dbReference type="PANTHER" id="PTHR18866:SF126">
    <property type="entry name" value="BIOTIN CARBOXYLASE"/>
    <property type="match status" value="1"/>
</dbReference>
<feature type="domain" description="Lipoyl-binding" evidence="8">
    <location>
        <begin position="573"/>
        <end position="648"/>
    </location>
</feature>
<dbReference type="InterPro" id="IPR011761">
    <property type="entry name" value="ATP-grasp"/>
</dbReference>
<evidence type="ECO:0000256" key="3">
    <source>
        <dbReference type="ARBA" id="ARBA00022741"/>
    </source>
</evidence>
<dbReference type="InterPro" id="IPR000089">
    <property type="entry name" value="Biotin_lipoyl"/>
</dbReference>
<dbReference type="PROSITE" id="PS50975">
    <property type="entry name" value="ATP_GRASP"/>
    <property type="match status" value="1"/>
</dbReference>
<evidence type="ECO:0000256" key="7">
    <source>
        <dbReference type="SAM" id="MobiDB-lite"/>
    </source>
</evidence>
<reference evidence="12" key="1">
    <citation type="submission" date="2017-01" db="EMBL/GenBank/DDBJ databases">
        <authorList>
            <person name="Varghese N."/>
            <person name="Submissions S."/>
        </authorList>
    </citation>
    <scope>NUCLEOTIDE SEQUENCE [LARGE SCALE GENOMIC DNA]</scope>
    <source>
        <strain evidence="12">ATCC 12950</strain>
    </source>
</reference>
<evidence type="ECO:0000259" key="10">
    <source>
        <dbReference type="PROSITE" id="PS50979"/>
    </source>
</evidence>
<dbReference type="Proteomes" id="UP000186096">
    <property type="component" value="Unassembled WGS sequence"/>
</dbReference>
<evidence type="ECO:0000256" key="4">
    <source>
        <dbReference type="ARBA" id="ARBA00022840"/>
    </source>
</evidence>
<dbReference type="SUPFAM" id="SSF51246">
    <property type="entry name" value="Rudiment single hybrid motif"/>
    <property type="match status" value="1"/>
</dbReference>
<dbReference type="PROSITE" id="PS50979">
    <property type="entry name" value="BC"/>
    <property type="match status" value="1"/>
</dbReference>
<evidence type="ECO:0000256" key="6">
    <source>
        <dbReference type="PROSITE-ProRule" id="PRU00409"/>
    </source>
</evidence>
<dbReference type="CDD" id="cd06850">
    <property type="entry name" value="biotinyl_domain"/>
    <property type="match status" value="1"/>
</dbReference>
<keyword evidence="2" id="KW-0436">Ligase</keyword>
<keyword evidence="4 6" id="KW-0067">ATP-binding</keyword>
<dbReference type="PANTHER" id="PTHR18866">
    <property type="entry name" value="CARBOXYLASE:PYRUVATE/ACETYL-COA/PROPIONYL-COA CARBOXYLASE"/>
    <property type="match status" value="1"/>
</dbReference>
<sequence length="799" mass="82511">MIGRLLVANRGEIARRVFRTCRELGIETVAVFADADASASHTAEADQAVRLGAPLAYLDPERIVEAARRSGADAVHPGYGFLSENAGFARAVLEAGLTWIGPSPEAVAAMGKKIEAKALMAEAGVPVLPTVPLSPDSPVEMTAPLLVKASAGGGGRGMRVVRDPADLAGAVESARREALSAFGDGTLFAEPLLEGARHIEVQILADAHGTVWALGERECSIQRRHQKVIEEAPSPAVTPELRRELSEAAIRAARAIGYQGAGTVEFLLSDEGFFFLEMNTRLQVEHPVTECVYGVDLVRLQIEVAEGAHLAALPPSPVGHAIEARLYAEDSEGRPQSGVLRRFEIPGVDGEFGLGARLRLDSGVMPGTEVGVHYDPMLAKVVSYGRDRAEAARRLADALARARIHGLTTNRDLLVGVLRHPDFLSGALDTGFLDRHPVPAPLAGPEAVRLSALAAALAGAAAGRAAARRHGVLGGLPSGWRNVPSQPQRTAFGTEDGGRVEVAYRLTRDGLRAEGFEDVTLVSAEPGRVVLETAGLRRTFEVAAYPEVRPGVVHVDSPLGPVRLTTVERLPEPAARVTPGALPAPMPGTVLRVEVKPGDVVEAGQPVVVLEAMKMEHLIVSPASGTVAALHVTPGTQVEAGVPLAVIEPSPPREPDGGPQTEGTAAEPDTATSTATGAEGFPEARPEASPATGAPPVMDIGGHPATDTVGHPGTGTGPHPGLETGVPPGAETGARPGAETGADPGTRGGAETGTAIGTEIAAQTGTATGRELGPEAGPEIGPEIGGQMGADRGGEATQP</sequence>
<dbReference type="InterPro" id="IPR048429">
    <property type="entry name" value="MCC_alpha_BT"/>
</dbReference>
<dbReference type="InterPro" id="IPR050856">
    <property type="entry name" value="Biotin_carboxylase_complex"/>
</dbReference>
<dbReference type="Pfam" id="PF02785">
    <property type="entry name" value="Biotin_carb_C"/>
    <property type="match status" value="1"/>
</dbReference>
<dbReference type="Gene3D" id="3.30.470.20">
    <property type="entry name" value="ATP-grasp fold, B domain"/>
    <property type="match status" value="1"/>
</dbReference>
<dbReference type="SMART" id="SM00878">
    <property type="entry name" value="Biotin_carb_C"/>
    <property type="match status" value="1"/>
</dbReference>
<keyword evidence="12" id="KW-1185">Reference proteome</keyword>